<protein>
    <recommendedName>
        <fullName evidence="1">Methyltransferase FkbM domain-containing protein</fullName>
    </recommendedName>
</protein>
<dbReference type="Gene3D" id="3.40.50.150">
    <property type="entry name" value="Vaccinia Virus protein VP39"/>
    <property type="match status" value="1"/>
</dbReference>
<accession>A0A2I0CUG2</accession>
<evidence type="ECO:0000313" key="2">
    <source>
        <dbReference type="EMBL" id="PKF73076.1"/>
    </source>
</evidence>
<dbReference type="NCBIfam" id="TIGR01444">
    <property type="entry name" value="fkbM_fam"/>
    <property type="match status" value="1"/>
</dbReference>
<proteinExistence type="predicted"/>
<dbReference type="InterPro" id="IPR006342">
    <property type="entry name" value="FkbM_mtfrase"/>
</dbReference>
<dbReference type="EMBL" id="PIYS01000002">
    <property type="protein sequence ID" value="PKF73076.1"/>
    <property type="molecule type" value="Genomic_DNA"/>
</dbReference>
<reference evidence="3" key="1">
    <citation type="submission" date="2017-12" db="EMBL/GenBank/DDBJ databases">
        <authorList>
            <person name="Yu X.-Y."/>
        </authorList>
    </citation>
    <scope>NUCLEOTIDE SEQUENCE [LARGE SCALE GENOMIC DNA]</scope>
    <source>
        <strain evidence="3">ZYSR67-Z</strain>
    </source>
</reference>
<dbReference type="AlphaFoldDB" id="A0A2I0CUG2"/>
<evidence type="ECO:0000313" key="3">
    <source>
        <dbReference type="Proteomes" id="UP000242861"/>
    </source>
</evidence>
<evidence type="ECO:0000259" key="1">
    <source>
        <dbReference type="Pfam" id="PF05050"/>
    </source>
</evidence>
<name>A0A2I0CUG2_9PSED</name>
<dbReference type="Gene3D" id="3.40.50.720">
    <property type="entry name" value="NAD(P)-binding Rossmann-like Domain"/>
    <property type="match status" value="1"/>
</dbReference>
<sequence length="376" mass="42503">MKIKKTLHIETELLQEFARDSKLVIWGGNENGEKLYRYLTQYSNAQVLFFCDNDPMLRKCCGLPVVDQSYLQEQFFKDNAIKVVIASQAYQEIRWQLLGVVGLPAKQVLYAKGIESGVFGSQGNSVVNWDSDVFEIEKHHDELISTLNILEDERSKADLKKFLSYRITYDPSYLAGFRRFKMNALGFPTDISDDVSECEVVIDGGAHDGSSLRRYLKAGVKGKFYCFEPERNNFSGLLRTVENYGAEGFVDARMQGLGAVACVSYLSGSDLSGYISPDGGGDQVDITTLDASGILERVTFIKLNIEGYEGPALEGAAQILKKDKPRLIISNHHHLRHLWEVPLLIKKINPEYKIYYRQMGWSGPYDKLYDIQLFAV</sequence>
<comment type="caution">
    <text evidence="2">The sequence shown here is derived from an EMBL/GenBank/DDBJ whole genome shotgun (WGS) entry which is preliminary data.</text>
</comment>
<gene>
    <name evidence="2" type="ORF">CW360_01035</name>
</gene>
<dbReference type="SUPFAM" id="SSF53335">
    <property type="entry name" value="S-adenosyl-L-methionine-dependent methyltransferases"/>
    <property type="match status" value="1"/>
</dbReference>
<feature type="domain" description="Methyltransferase FkbM" evidence="1">
    <location>
        <begin position="203"/>
        <end position="334"/>
    </location>
</feature>
<organism evidence="2 3">
    <name type="scientific">Pseudomonas fluvialis</name>
    <dbReference type="NCBI Taxonomy" id="1793966"/>
    <lineage>
        <taxon>Bacteria</taxon>
        <taxon>Pseudomonadati</taxon>
        <taxon>Pseudomonadota</taxon>
        <taxon>Gammaproteobacteria</taxon>
        <taxon>Pseudomonadales</taxon>
        <taxon>Pseudomonadaceae</taxon>
        <taxon>Pseudomonas</taxon>
    </lineage>
</organism>
<dbReference type="Proteomes" id="UP000242861">
    <property type="component" value="Unassembled WGS sequence"/>
</dbReference>
<dbReference type="Pfam" id="PF05050">
    <property type="entry name" value="Methyltransf_21"/>
    <property type="match status" value="1"/>
</dbReference>
<dbReference type="InterPro" id="IPR029063">
    <property type="entry name" value="SAM-dependent_MTases_sf"/>
</dbReference>
<dbReference type="RefSeq" id="WP_101192441.1">
    <property type="nucleotide sequence ID" value="NZ_PIYS01000002.1"/>
</dbReference>